<dbReference type="AlphaFoldDB" id="A0A0F9TY02"/>
<dbReference type="EMBL" id="LAZR01000153">
    <property type="protein sequence ID" value="KKN85900.1"/>
    <property type="molecule type" value="Genomic_DNA"/>
</dbReference>
<accession>A0A0F9TY02</accession>
<sequence length="107" mass="11072">MALDGTITRVGPGQDVGDGEMLVVDVQGPSEYANAEGGEDPVAGNPFGLRLGTRVDSCDGRAADPANGYAKLDPATGLLQFFTAADVEQADDADLSADIYRLTLQGR</sequence>
<gene>
    <name evidence="1" type="ORF">LCGC14_0273110</name>
</gene>
<proteinExistence type="predicted"/>
<protein>
    <submittedName>
        <fullName evidence="1">Uncharacterized protein</fullName>
    </submittedName>
</protein>
<evidence type="ECO:0000313" key="1">
    <source>
        <dbReference type="EMBL" id="KKN85900.1"/>
    </source>
</evidence>
<organism evidence="1">
    <name type="scientific">marine sediment metagenome</name>
    <dbReference type="NCBI Taxonomy" id="412755"/>
    <lineage>
        <taxon>unclassified sequences</taxon>
        <taxon>metagenomes</taxon>
        <taxon>ecological metagenomes</taxon>
    </lineage>
</organism>
<comment type="caution">
    <text evidence="1">The sequence shown here is derived from an EMBL/GenBank/DDBJ whole genome shotgun (WGS) entry which is preliminary data.</text>
</comment>
<reference evidence="1" key="1">
    <citation type="journal article" date="2015" name="Nature">
        <title>Complex archaea that bridge the gap between prokaryotes and eukaryotes.</title>
        <authorList>
            <person name="Spang A."/>
            <person name="Saw J.H."/>
            <person name="Jorgensen S.L."/>
            <person name="Zaremba-Niedzwiedzka K."/>
            <person name="Martijn J."/>
            <person name="Lind A.E."/>
            <person name="van Eijk R."/>
            <person name="Schleper C."/>
            <person name="Guy L."/>
            <person name="Ettema T.J."/>
        </authorList>
    </citation>
    <scope>NUCLEOTIDE SEQUENCE</scope>
</reference>
<name>A0A0F9TY02_9ZZZZ</name>